<feature type="transmembrane region" description="Helical" evidence="3">
    <location>
        <begin position="12"/>
        <end position="35"/>
    </location>
</feature>
<evidence type="ECO:0000256" key="1">
    <source>
        <dbReference type="ARBA" id="ARBA00004141"/>
    </source>
</evidence>
<feature type="transmembrane region" description="Helical" evidence="3">
    <location>
        <begin position="69"/>
        <end position="91"/>
    </location>
</feature>
<name>A0A7L2TW91_POMRU</name>
<proteinExistence type="predicted"/>
<feature type="non-terminal residue" evidence="4">
    <location>
        <position position="464"/>
    </location>
</feature>
<feature type="transmembrane region" description="Helical" evidence="3">
    <location>
        <begin position="122"/>
        <end position="144"/>
    </location>
</feature>
<feature type="transmembrane region" description="Helical" evidence="3">
    <location>
        <begin position="185"/>
        <end position="205"/>
    </location>
</feature>
<dbReference type="GO" id="GO:0022857">
    <property type="term" value="F:transmembrane transporter activity"/>
    <property type="evidence" value="ECO:0007669"/>
    <property type="project" value="InterPro"/>
</dbReference>
<keyword evidence="5" id="KW-1185">Reference proteome</keyword>
<feature type="region of interest" description="Disordered" evidence="2">
    <location>
        <begin position="236"/>
        <end position="258"/>
    </location>
</feature>
<evidence type="ECO:0000256" key="2">
    <source>
        <dbReference type="SAM" id="MobiDB-lite"/>
    </source>
</evidence>
<dbReference type="SUPFAM" id="SSF103473">
    <property type="entry name" value="MFS general substrate transporter"/>
    <property type="match status" value="1"/>
</dbReference>
<dbReference type="AlphaFoldDB" id="A0A7L2TW91"/>
<organism evidence="4 5">
    <name type="scientific">Pomatostomus ruficeps</name>
    <name type="common">Chestnut-crowned babbler</name>
    <dbReference type="NCBI Taxonomy" id="9176"/>
    <lineage>
        <taxon>Eukaryota</taxon>
        <taxon>Metazoa</taxon>
        <taxon>Chordata</taxon>
        <taxon>Craniata</taxon>
        <taxon>Vertebrata</taxon>
        <taxon>Euteleostomi</taxon>
        <taxon>Archelosauria</taxon>
        <taxon>Archosauria</taxon>
        <taxon>Dinosauria</taxon>
        <taxon>Saurischia</taxon>
        <taxon>Theropoda</taxon>
        <taxon>Coelurosauria</taxon>
        <taxon>Aves</taxon>
        <taxon>Neognathae</taxon>
        <taxon>Neoaves</taxon>
        <taxon>Telluraves</taxon>
        <taxon>Australaves</taxon>
        <taxon>Passeriformes</taxon>
        <taxon>Sylvioidea</taxon>
        <taxon>Timaliidae</taxon>
        <taxon>Pomatostomus</taxon>
    </lineage>
</organism>
<keyword evidence="3" id="KW-0812">Transmembrane</keyword>
<dbReference type="InterPro" id="IPR027197">
    <property type="entry name" value="SLC43A3"/>
</dbReference>
<dbReference type="OrthoDB" id="330047at2759"/>
<keyword evidence="3" id="KW-1133">Transmembrane helix</keyword>
<dbReference type="PANTHER" id="PTHR20765">
    <property type="entry name" value="SOLUTE CARRIER FAMILY 43 MEMBER 3-RELATED"/>
    <property type="match status" value="1"/>
</dbReference>
<dbReference type="InterPro" id="IPR036259">
    <property type="entry name" value="MFS_trans_sf"/>
</dbReference>
<feature type="transmembrane region" description="Helical" evidence="3">
    <location>
        <begin position="156"/>
        <end position="179"/>
    </location>
</feature>
<evidence type="ECO:0000313" key="4">
    <source>
        <dbReference type="EMBL" id="NXS37540.1"/>
    </source>
</evidence>
<keyword evidence="3" id="KW-0472">Membrane</keyword>
<dbReference type="InterPro" id="IPR011701">
    <property type="entry name" value="MFS"/>
</dbReference>
<dbReference type="Proteomes" id="UP000583496">
    <property type="component" value="Unassembled WGS sequence"/>
</dbReference>
<evidence type="ECO:0000313" key="5">
    <source>
        <dbReference type="Proteomes" id="UP000583496"/>
    </source>
</evidence>
<feature type="transmembrane region" description="Helical" evidence="3">
    <location>
        <begin position="429"/>
        <end position="451"/>
    </location>
</feature>
<dbReference type="Pfam" id="PF07690">
    <property type="entry name" value="MFS_1"/>
    <property type="match status" value="1"/>
</dbReference>
<feature type="transmembrane region" description="Helical" evidence="3">
    <location>
        <begin position="98"/>
        <end position="116"/>
    </location>
</feature>
<reference evidence="4 5" key="1">
    <citation type="submission" date="2019-09" db="EMBL/GenBank/DDBJ databases">
        <title>Bird 10,000 Genomes (B10K) Project - Family phase.</title>
        <authorList>
            <person name="Zhang G."/>
        </authorList>
    </citation>
    <scope>NUCLEOTIDE SEQUENCE [LARGE SCALE GENOMIC DNA]</scope>
    <source>
        <strain evidence="4">B10K-DU-002-71</strain>
        <tissue evidence="4">Muscle</tissue>
    </source>
</reference>
<comment type="caution">
    <text evidence="4">The sequence shown here is derived from an EMBL/GenBank/DDBJ whole genome shotgun (WGS) entry which is preliminary data.</text>
</comment>
<protein>
    <submittedName>
        <fullName evidence="4">S43A3 protein</fullName>
    </submittedName>
</protein>
<feature type="transmembrane region" description="Helical" evidence="3">
    <location>
        <begin position="399"/>
        <end position="422"/>
    </location>
</feature>
<comment type="subcellular location">
    <subcellularLocation>
        <location evidence="1">Membrane</location>
        <topology evidence="1">Multi-pass membrane protein</topology>
    </subcellularLocation>
</comment>
<sequence length="464" mass="50249">GGAGLAKRLGTFLSGLLECGAFCGIIFGWASLVFVLKDLGYFEGLCQPSATPGPNLTLGSDCSGQDEQFSLVFTIGSFMNNFMTFPMGVVFDRFGTTAARLIAISLYTGGTLLVAFSTPELAVLLFPAMSMLSVGGILLILTNMQVGNLFGNYRSIIITLYNGAFDSSSAVFLIVKLLYEHGLSLRAMFLFLAACSAWHLLRTLFLMPRTRIPYPLPPDYDYGLQCPGRSHSYRTYKDKQPTGEAGPEEMPLESPNPRGAGNGNLICGDPPGTPFRACTCSWLFTWHVAWLSVMQLRHYLFIGTLNPQLEHLARGDHALVSTYTNAFAFTQLCGVLCAPWNGLILDRHKRGKDPRPEGAQAALADLRSAVLSLVVTVAQCLLFSVFATVPVLPVQFGTFVLQVISRSFLYGGNAAFLAIAFPPQHFGKLYGLAMALSALVALLQYPCVALVQGPLQGDPFYVSV</sequence>
<accession>A0A7L2TW91</accession>
<feature type="transmembrane region" description="Helical" evidence="3">
    <location>
        <begin position="370"/>
        <end position="393"/>
    </location>
</feature>
<dbReference type="Gene3D" id="1.20.1250.20">
    <property type="entry name" value="MFS general substrate transporter like domains"/>
    <property type="match status" value="1"/>
</dbReference>
<feature type="non-terminal residue" evidence="4">
    <location>
        <position position="1"/>
    </location>
</feature>
<dbReference type="PANTHER" id="PTHR20765:SF1">
    <property type="entry name" value="EQUILIBRATIVE NUCLEOBASE TRANSPORTER 1"/>
    <property type="match status" value="1"/>
</dbReference>
<dbReference type="GO" id="GO:0016020">
    <property type="term" value="C:membrane"/>
    <property type="evidence" value="ECO:0007669"/>
    <property type="project" value="UniProtKB-SubCell"/>
</dbReference>
<evidence type="ECO:0000256" key="3">
    <source>
        <dbReference type="SAM" id="Phobius"/>
    </source>
</evidence>
<dbReference type="Gene3D" id="1.20.1720.10">
    <property type="entry name" value="Multidrug resistance protein D"/>
    <property type="match status" value="1"/>
</dbReference>
<dbReference type="EMBL" id="VYZT01060137">
    <property type="protein sequence ID" value="NXS37540.1"/>
    <property type="molecule type" value="Genomic_DNA"/>
</dbReference>
<gene>
    <name evidence="4" type="primary">Slc43a3</name>
    <name evidence="4" type="ORF">POSRUF_R07440</name>
</gene>